<dbReference type="EMBL" id="BMPZ01000001">
    <property type="protein sequence ID" value="GGI67314.1"/>
    <property type="molecule type" value="Genomic_DNA"/>
</dbReference>
<reference evidence="1" key="1">
    <citation type="journal article" date="2014" name="Int. J. Syst. Evol. Microbiol.">
        <title>Complete genome sequence of Corynebacterium casei LMG S-19264T (=DSM 44701T), isolated from a smear-ripened cheese.</title>
        <authorList>
            <consortium name="US DOE Joint Genome Institute (JGI-PGF)"/>
            <person name="Walter F."/>
            <person name="Albersmeier A."/>
            <person name="Kalinowski J."/>
            <person name="Ruckert C."/>
        </authorList>
    </citation>
    <scope>NUCLEOTIDE SEQUENCE</scope>
    <source>
        <strain evidence="1">JCM 30804</strain>
    </source>
</reference>
<dbReference type="Proteomes" id="UP000613743">
    <property type="component" value="Unassembled WGS sequence"/>
</dbReference>
<accession>A0A917JGM3</accession>
<name>A0A917JGM3_9GAMM</name>
<dbReference type="AlphaFoldDB" id="A0A917JGM3"/>
<evidence type="ECO:0000313" key="2">
    <source>
        <dbReference type="Proteomes" id="UP000613743"/>
    </source>
</evidence>
<protein>
    <submittedName>
        <fullName evidence="1">Uncharacterized protein</fullName>
    </submittedName>
</protein>
<comment type="caution">
    <text evidence="1">The sequence shown here is derived from an EMBL/GenBank/DDBJ whole genome shotgun (WGS) entry which is preliminary data.</text>
</comment>
<sequence>MITTGANIKINLKLKLKHKITKQIKIPTVESVVTIDIIKAVEAKSSFFKRRSLKCNAKFKINWYKPGSLATPAFRNKT</sequence>
<proteinExistence type="predicted"/>
<reference evidence="1" key="2">
    <citation type="submission" date="2020-09" db="EMBL/GenBank/DDBJ databases">
        <authorList>
            <person name="Sun Q."/>
            <person name="Ohkuma M."/>
        </authorList>
    </citation>
    <scope>NUCLEOTIDE SEQUENCE</scope>
    <source>
        <strain evidence="1">JCM 30804</strain>
    </source>
</reference>
<keyword evidence="2" id="KW-1185">Reference proteome</keyword>
<gene>
    <name evidence="1" type="ORF">GCM10009332_00540</name>
</gene>
<organism evidence="1 2">
    <name type="scientific">Shewanella gelidii</name>
    <dbReference type="NCBI Taxonomy" id="1642821"/>
    <lineage>
        <taxon>Bacteria</taxon>
        <taxon>Pseudomonadati</taxon>
        <taxon>Pseudomonadota</taxon>
        <taxon>Gammaproteobacteria</taxon>
        <taxon>Alteromonadales</taxon>
        <taxon>Shewanellaceae</taxon>
        <taxon>Shewanella</taxon>
    </lineage>
</organism>
<evidence type="ECO:0000313" key="1">
    <source>
        <dbReference type="EMBL" id="GGI67314.1"/>
    </source>
</evidence>